<keyword evidence="4 9" id="KW-0597">Phosphoprotein</keyword>
<dbReference type="InterPro" id="IPR003594">
    <property type="entry name" value="HATPase_dom"/>
</dbReference>
<name>A0A1S2N3Q9_9BURK</name>
<dbReference type="FunFam" id="1.10.287.130:FF:000001">
    <property type="entry name" value="Two-component sensor histidine kinase"/>
    <property type="match status" value="1"/>
</dbReference>
<dbReference type="CDD" id="cd17580">
    <property type="entry name" value="REC_2_DhkD-like"/>
    <property type="match status" value="1"/>
</dbReference>
<dbReference type="SUPFAM" id="SSF55874">
    <property type="entry name" value="ATPase domain of HSP90 chaperone/DNA topoisomerase II/histidine kinase"/>
    <property type="match status" value="1"/>
</dbReference>
<dbReference type="EC" id="2.7.13.3" evidence="3"/>
<dbReference type="PRINTS" id="PR00344">
    <property type="entry name" value="BCTRLSENSOR"/>
</dbReference>
<dbReference type="Gene3D" id="3.30.565.10">
    <property type="entry name" value="Histidine kinase-like ATPase, C-terminal domain"/>
    <property type="match status" value="1"/>
</dbReference>
<dbReference type="InterPro" id="IPR011006">
    <property type="entry name" value="CheY-like_superfamily"/>
</dbReference>
<dbReference type="Gene3D" id="1.10.287.130">
    <property type="match status" value="1"/>
</dbReference>
<dbReference type="Gene3D" id="3.30.450.20">
    <property type="entry name" value="PAS domain"/>
    <property type="match status" value="2"/>
</dbReference>
<dbReference type="InterPro" id="IPR035965">
    <property type="entry name" value="PAS-like_dom_sf"/>
</dbReference>
<feature type="modified residue" description="4-aspartylphosphate" evidence="9">
    <location>
        <position position="752"/>
    </location>
</feature>
<dbReference type="Pfam" id="PF08448">
    <property type="entry name" value="PAS_4"/>
    <property type="match status" value="1"/>
</dbReference>
<dbReference type="AlphaFoldDB" id="A0A1S2N3Q9"/>
<feature type="region of interest" description="Disordered" evidence="10">
    <location>
        <begin position="823"/>
        <end position="843"/>
    </location>
</feature>
<dbReference type="InterPro" id="IPR029016">
    <property type="entry name" value="GAF-like_dom_sf"/>
</dbReference>
<dbReference type="GO" id="GO:0000155">
    <property type="term" value="F:phosphorelay sensor kinase activity"/>
    <property type="evidence" value="ECO:0007669"/>
    <property type="project" value="InterPro"/>
</dbReference>
<dbReference type="InterPro" id="IPR013656">
    <property type="entry name" value="PAS_4"/>
</dbReference>
<dbReference type="SMART" id="SM00387">
    <property type="entry name" value="HATPase_c"/>
    <property type="match status" value="1"/>
</dbReference>
<keyword evidence="7" id="KW-0902">Two-component regulatory system</keyword>
<dbReference type="InterPro" id="IPR004358">
    <property type="entry name" value="Sig_transdc_His_kin-like_C"/>
</dbReference>
<dbReference type="RefSeq" id="WP_229410231.1">
    <property type="nucleotide sequence ID" value="NZ_JRYB01000001.1"/>
</dbReference>
<dbReference type="InterPro" id="IPR036097">
    <property type="entry name" value="HisK_dim/P_sf"/>
</dbReference>
<dbReference type="Gene3D" id="3.40.50.2300">
    <property type="match status" value="1"/>
</dbReference>
<dbReference type="CDD" id="cd00082">
    <property type="entry name" value="HisKA"/>
    <property type="match status" value="1"/>
</dbReference>
<keyword evidence="5" id="KW-0808">Transferase</keyword>
<dbReference type="SUPFAM" id="SSF47384">
    <property type="entry name" value="Homodimeric domain of signal transducing histidine kinase"/>
    <property type="match status" value="1"/>
</dbReference>
<dbReference type="Pfam" id="PF01590">
    <property type="entry name" value="GAF"/>
    <property type="match status" value="1"/>
</dbReference>
<evidence type="ECO:0000313" key="14">
    <source>
        <dbReference type="Proteomes" id="UP000180246"/>
    </source>
</evidence>
<evidence type="ECO:0000256" key="6">
    <source>
        <dbReference type="ARBA" id="ARBA00022777"/>
    </source>
</evidence>
<dbReference type="PROSITE" id="PS50110">
    <property type="entry name" value="RESPONSE_REGULATORY"/>
    <property type="match status" value="1"/>
</dbReference>
<evidence type="ECO:0000256" key="7">
    <source>
        <dbReference type="ARBA" id="ARBA00023012"/>
    </source>
</evidence>
<dbReference type="Proteomes" id="UP000180246">
    <property type="component" value="Unassembled WGS sequence"/>
</dbReference>
<dbReference type="FunFam" id="3.30.565.10:FF:000006">
    <property type="entry name" value="Sensor histidine kinase WalK"/>
    <property type="match status" value="1"/>
</dbReference>
<dbReference type="Pfam" id="PF02518">
    <property type="entry name" value="HATPase_c"/>
    <property type="match status" value="1"/>
</dbReference>
<dbReference type="InterPro" id="IPR001789">
    <property type="entry name" value="Sig_transdc_resp-reg_receiver"/>
</dbReference>
<evidence type="ECO:0000259" key="12">
    <source>
        <dbReference type="PROSITE" id="PS50110"/>
    </source>
</evidence>
<feature type="compositionally biased region" description="Polar residues" evidence="10">
    <location>
        <begin position="834"/>
        <end position="843"/>
    </location>
</feature>
<feature type="domain" description="Response regulatory" evidence="12">
    <location>
        <begin position="703"/>
        <end position="819"/>
    </location>
</feature>
<dbReference type="GO" id="GO:0005886">
    <property type="term" value="C:plasma membrane"/>
    <property type="evidence" value="ECO:0007669"/>
    <property type="project" value="UniProtKB-SubCell"/>
</dbReference>
<dbReference type="Pfam" id="PF00512">
    <property type="entry name" value="HisKA"/>
    <property type="match status" value="1"/>
</dbReference>
<gene>
    <name evidence="13" type="ORF">LO55_4955</name>
</gene>
<dbReference type="PANTHER" id="PTHR43547:SF2">
    <property type="entry name" value="HYBRID SIGNAL TRANSDUCTION HISTIDINE KINASE C"/>
    <property type="match status" value="1"/>
</dbReference>
<sequence length="843" mass="91058">MAGMVPFTHTAFLGDSQTAARLRDHDWTASPLGPPEGWPPSLRMAVDMMLHSSFPTFIAWGPQLAFLHNDAYIPILGERHPAVPAVPFAQLWAEVMPELSHLIERTLAGNSVFLQDMELNLLRNGYPERAWFTFSYAPLHDARGEVAGLTCTVMETTGHVLAARRAAFQLKVSDALAPLDDPGEVIATASALLGVELGAGRVLYAEIDPLSGRLEVPRLWTAAGAVRPASGLPLSDFSPAIVAELGGGAVVRIHDAANDPRTADLRASGIDERIGAVLVVPIVKSGRLTACLGVDTPTPRSWSEYDVQLARDVAERTWAAAETARAQALLREERDRSRDIFDNISEGFALFDRNWIMQRMNAEGLRICAVTREEVIGRNHWEVFTAMTDSEAGRMYHRVMDTRRAGAAEQCHVFPDGRRIWTDIRAYPTQDGGIASFFRDITDRKLAEEKLMDADRRKDEFLAMLAHELRNPLAPISAAAELLRLGNMDERRVHQSSTIIGRQVRHMTRLVDDLLDVSRVTRGLITLGQARVAARAVVEEAVEQVRPTIDARSQQLGVRLPPEHAAVRGDKARLVQVVANVLGNAAKYTPPGRGVDLRAEVLGTRLVLSVRDEGIGMDRELTGRVFDLFTQAERSSDRSQGGLGLGLALVKHLVELHGGTVGCSSPGLGKGSTFVISLPLLQEEETLVPAPDAACPAGAAPLRILVVDDNHDAAETLGLLLSAQGHEVAIEHGSLPALERARGMRPDVCLLDIGLPEMDGRELARRLKADPATGGAVLIAVTGYGQQQDRDAALAAGFAHHLVKPVNVDVLLRVLDGARGGAGEAEAGAGVTQDPDQQTVAPA</sequence>
<organism evidence="13 14">
    <name type="scientific">Massilia timonae</name>
    <dbReference type="NCBI Taxonomy" id="47229"/>
    <lineage>
        <taxon>Bacteria</taxon>
        <taxon>Pseudomonadati</taxon>
        <taxon>Pseudomonadota</taxon>
        <taxon>Betaproteobacteria</taxon>
        <taxon>Burkholderiales</taxon>
        <taxon>Oxalobacteraceae</taxon>
        <taxon>Telluria group</taxon>
        <taxon>Massilia</taxon>
    </lineage>
</organism>
<evidence type="ECO:0000256" key="3">
    <source>
        <dbReference type="ARBA" id="ARBA00012438"/>
    </source>
</evidence>
<dbReference type="SMART" id="SM00065">
    <property type="entry name" value="GAF"/>
    <property type="match status" value="1"/>
</dbReference>
<evidence type="ECO:0000256" key="9">
    <source>
        <dbReference type="PROSITE-ProRule" id="PRU00169"/>
    </source>
</evidence>
<evidence type="ECO:0000256" key="1">
    <source>
        <dbReference type="ARBA" id="ARBA00000085"/>
    </source>
</evidence>
<dbReference type="Pfam" id="PF00072">
    <property type="entry name" value="Response_reg"/>
    <property type="match status" value="1"/>
</dbReference>
<dbReference type="SUPFAM" id="SSF55785">
    <property type="entry name" value="PYP-like sensor domain (PAS domain)"/>
    <property type="match status" value="1"/>
</dbReference>
<protein>
    <recommendedName>
        <fullName evidence="3">histidine kinase</fullName>
        <ecNumber evidence="3">2.7.13.3</ecNumber>
    </recommendedName>
</protein>
<dbReference type="InterPro" id="IPR005467">
    <property type="entry name" value="His_kinase_dom"/>
</dbReference>
<evidence type="ECO:0000256" key="10">
    <source>
        <dbReference type="SAM" id="MobiDB-lite"/>
    </source>
</evidence>
<dbReference type="EMBL" id="JRYB01000001">
    <property type="protein sequence ID" value="OIJ39717.1"/>
    <property type="molecule type" value="Genomic_DNA"/>
</dbReference>
<dbReference type="InterPro" id="IPR003661">
    <property type="entry name" value="HisK_dim/P_dom"/>
</dbReference>
<evidence type="ECO:0000256" key="4">
    <source>
        <dbReference type="ARBA" id="ARBA00022553"/>
    </source>
</evidence>
<keyword evidence="8" id="KW-0472">Membrane</keyword>
<accession>A0A1S2N3Q9</accession>
<dbReference type="InterPro" id="IPR000014">
    <property type="entry name" value="PAS"/>
</dbReference>
<evidence type="ECO:0000256" key="5">
    <source>
        <dbReference type="ARBA" id="ARBA00022679"/>
    </source>
</evidence>
<comment type="catalytic activity">
    <reaction evidence="1">
        <text>ATP + protein L-histidine = ADP + protein N-phospho-L-histidine.</text>
        <dbReference type="EC" id="2.7.13.3"/>
    </reaction>
</comment>
<dbReference type="PROSITE" id="PS50109">
    <property type="entry name" value="HIS_KIN"/>
    <property type="match status" value="1"/>
</dbReference>
<evidence type="ECO:0000256" key="8">
    <source>
        <dbReference type="ARBA" id="ARBA00023136"/>
    </source>
</evidence>
<comment type="subcellular location">
    <subcellularLocation>
        <location evidence="2">Cell inner membrane</location>
        <topology evidence="2">Multi-pass membrane protein</topology>
    </subcellularLocation>
</comment>
<dbReference type="InterPro" id="IPR036890">
    <property type="entry name" value="HATPase_C_sf"/>
</dbReference>
<dbReference type="InterPro" id="IPR003018">
    <property type="entry name" value="GAF"/>
</dbReference>
<keyword evidence="6" id="KW-0418">Kinase</keyword>
<dbReference type="SMART" id="SM00448">
    <property type="entry name" value="REC"/>
    <property type="match status" value="1"/>
</dbReference>
<dbReference type="PANTHER" id="PTHR43547">
    <property type="entry name" value="TWO-COMPONENT HISTIDINE KINASE"/>
    <property type="match status" value="1"/>
</dbReference>
<evidence type="ECO:0000259" key="11">
    <source>
        <dbReference type="PROSITE" id="PS50109"/>
    </source>
</evidence>
<dbReference type="NCBIfam" id="TIGR00229">
    <property type="entry name" value="sensory_box"/>
    <property type="match status" value="1"/>
</dbReference>
<proteinExistence type="predicted"/>
<dbReference type="SUPFAM" id="SSF52172">
    <property type="entry name" value="CheY-like"/>
    <property type="match status" value="1"/>
</dbReference>
<feature type="domain" description="Histidine kinase" evidence="11">
    <location>
        <begin position="464"/>
        <end position="682"/>
    </location>
</feature>
<dbReference type="Gene3D" id="3.30.450.40">
    <property type="match status" value="1"/>
</dbReference>
<dbReference type="SMART" id="SM00388">
    <property type="entry name" value="HisKA"/>
    <property type="match status" value="1"/>
</dbReference>
<evidence type="ECO:0000256" key="2">
    <source>
        <dbReference type="ARBA" id="ARBA00004429"/>
    </source>
</evidence>
<reference evidence="13 14" key="1">
    <citation type="submission" date="2014-10" db="EMBL/GenBank/DDBJ databases">
        <authorList>
            <person name="Seo M.-J."/>
            <person name="Seok Y.J."/>
            <person name="Cha I.-T."/>
        </authorList>
    </citation>
    <scope>NUCLEOTIDE SEQUENCE [LARGE SCALE GENOMIC DNA]</scope>
    <source>
        <strain evidence="13 14">NEU</strain>
    </source>
</reference>
<comment type="caution">
    <text evidence="13">The sequence shown here is derived from an EMBL/GenBank/DDBJ whole genome shotgun (WGS) entry which is preliminary data.</text>
</comment>
<evidence type="ECO:0000313" key="13">
    <source>
        <dbReference type="EMBL" id="OIJ39717.1"/>
    </source>
</evidence>
<dbReference type="SUPFAM" id="SSF55781">
    <property type="entry name" value="GAF domain-like"/>
    <property type="match status" value="1"/>
</dbReference>